<evidence type="ECO:0000313" key="2">
    <source>
        <dbReference type="EMBL" id="MFC4536724.1"/>
    </source>
</evidence>
<accession>A0ABV9CTV9</accession>
<comment type="caution">
    <text evidence="2">The sequence shown here is derived from an EMBL/GenBank/DDBJ whole genome shotgun (WGS) entry which is preliminary data.</text>
</comment>
<gene>
    <name evidence="2" type="ORF">ACFO60_38650</name>
</gene>
<evidence type="ECO:0000259" key="1">
    <source>
        <dbReference type="PROSITE" id="PS50075"/>
    </source>
</evidence>
<protein>
    <submittedName>
        <fullName evidence="2">Phosphopantetheine-binding protein</fullName>
    </submittedName>
</protein>
<organism evidence="2 3">
    <name type="scientific">Sphaerisporangium dianthi</name>
    <dbReference type="NCBI Taxonomy" id="1436120"/>
    <lineage>
        <taxon>Bacteria</taxon>
        <taxon>Bacillati</taxon>
        <taxon>Actinomycetota</taxon>
        <taxon>Actinomycetes</taxon>
        <taxon>Streptosporangiales</taxon>
        <taxon>Streptosporangiaceae</taxon>
        <taxon>Sphaerisporangium</taxon>
    </lineage>
</organism>
<dbReference type="Proteomes" id="UP001596004">
    <property type="component" value="Unassembled WGS sequence"/>
</dbReference>
<keyword evidence="3" id="KW-1185">Reference proteome</keyword>
<dbReference type="SUPFAM" id="SSF47336">
    <property type="entry name" value="ACP-like"/>
    <property type="match status" value="1"/>
</dbReference>
<dbReference type="EMBL" id="JBHSFP010000055">
    <property type="protein sequence ID" value="MFC4536724.1"/>
    <property type="molecule type" value="Genomic_DNA"/>
</dbReference>
<reference evidence="3" key="1">
    <citation type="journal article" date="2019" name="Int. J. Syst. Evol. Microbiol.">
        <title>The Global Catalogue of Microorganisms (GCM) 10K type strain sequencing project: providing services to taxonomists for standard genome sequencing and annotation.</title>
        <authorList>
            <consortium name="The Broad Institute Genomics Platform"/>
            <consortium name="The Broad Institute Genome Sequencing Center for Infectious Disease"/>
            <person name="Wu L."/>
            <person name="Ma J."/>
        </authorList>
    </citation>
    <scope>NUCLEOTIDE SEQUENCE [LARGE SCALE GENOMIC DNA]</scope>
    <source>
        <strain evidence="3">CGMCC 4.7132</strain>
    </source>
</reference>
<dbReference type="InterPro" id="IPR036736">
    <property type="entry name" value="ACP-like_sf"/>
</dbReference>
<feature type="domain" description="Carrier" evidence="1">
    <location>
        <begin position="4"/>
        <end position="80"/>
    </location>
</feature>
<dbReference type="RefSeq" id="WP_380851717.1">
    <property type="nucleotide sequence ID" value="NZ_JBHSFP010000055.1"/>
</dbReference>
<dbReference type="Gene3D" id="1.10.1200.10">
    <property type="entry name" value="ACP-like"/>
    <property type="match status" value="1"/>
</dbReference>
<sequence length="91" mass="9771">METEPRPPVRDRLREDVARLLGVPPRSIGDDDDLTEHGLDSIRMMSLANDWRANEAGVSFADLVETPTITAWVTALAEDDGGAGPALRGSG</sequence>
<dbReference type="Pfam" id="PF00550">
    <property type="entry name" value="PP-binding"/>
    <property type="match status" value="1"/>
</dbReference>
<name>A0ABV9CTV9_9ACTN</name>
<dbReference type="InterPro" id="IPR009081">
    <property type="entry name" value="PP-bd_ACP"/>
</dbReference>
<dbReference type="PROSITE" id="PS50075">
    <property type="entry name" value="CARRIER"/>
    <property type="match status" value="1"/>
</dbReference>
<proteinExistence type="predicted"/>
<evidence type="ECO:0000313" key="3">
    <source>
        <dbReference type="Proteomes" id="UP001596004"/>
    </source>
</evidence>